<sequence>MAQAATNGLTSTAPAIIAHNAVNNAHHPEIQIAVELGLSGDEVWDTFASNPGPEEIPLNLIQ</sequence>
<accession>A0ACC2UB44</accession>
<dbReference type="Proteomes" id="UP001165960">
    <property type="component" value="Unassembled WGS sequence"/>
</dbReference>
<proteinExistence type="predicted"/>
<evidence type="ECO:0000313" key="2">
    <source>
        <dbReference type="Proteomes" id="UP001165960"/>
    </source>
</evidence>
<reference evidence="1" key="1">
    <citation type="submission" date="2022-04" db="EMBL/GenBank/DDBJ databases">
        <title>Genome of the entomopathogenic fungus Entomophthora muscae.</title>
        <authorList>
            <person name="Elya C."/>
            <person name="Lovett B.R."/>
            <person name="Lee E."/>
            <person name="Macias A.M."/>
            <person name="Hajek A.E."/>
            <person name="De Bivort B.L."/>
            <person name="Kasson M.T."/>
            <person name="De Fine Licht H.H."/>
            <person name="Stajich J.E."/>
        </authorList>
    </citation>
    <scope>NUCLEOTIDE SEQUENCE</scope>
    <source>
        <strain evidence="1">Berkeley</strain>
    </source>
</reference>
<gene>
    <name evidence="1" type="ORF">DSO57_1026484</name>
</gene>
<name>A0ACC2UB44_9FUNG</name>
<comment type="caution">
    <text evidence="1">The sequence shown here is derived from an EMBL/GenBank/DDBJ whole genome shotgun (WGS) entry which is preliminary data.</text>
</comment>
<protein>
    <submittedName>
        <fullName evidence="1">Uncharacterized protein</fullName>
    </submittedName>
</protein>
<dbReference type="EMBL" id="QTSX02000865">
    <property type="protein sequence ID" value="KAJ9084249.1"/>
    <property type="molecule type" value="Genomic_DNA"/>
</dbReference>
<organism evidence="1 2">
    <name type="scientific">Entomophthora muscae</name>
    <dbReference type="NCBI Taxonomy" id="34485"/>
    <lineage>
        <taxon>Eukaryota</taxon>
        <taxon>Fungi</taxon>
        <taxon>Fungi incertae sedis</taxon>
        <taxon>Zoopagomycota</taxon>
        <taxon>Entomophthoromycotina</taxon>
        <taxon>Entomophthoromycetes</taxon>
        <taxon>Entomophthorales</taxon>
        <taxon>Entomophthoraceae</taxon>
        <taxon>Entomophthora</taxon>
    </lineage>
</organism>
<keyword evidence="2" id="KW-1185">Reference proteome</keyword>
<evidence type="ECO:0000313" key="1">
    <source>
        <dbReference type="EMBL" id="KAJ9084249.1"/>
    </source>
</evidence>